<comment type="caution">
    <text evidence="9">The sequence shown here is derived from an EMBL/GenBank/DDBJ whole genome shotgun (WGS) entry which is preliminary data.</text>
</comment>
<evidence type="ECO:0000256" key="5">
    <source>
        <dbReference type="ARBA" id="ARBA00023136"/>
    </source>
</evidence>
<feature type="transmembrane region" description="Helical" evidence="7">
    <location>
        <begin position="254"/>
        <end position="279"/>
    </location>
</feature>
<evidence type="ECO:0000256" key="2">
    <source>
        <dbReference type="ARBA" id="ARBA00006510"/>
    </source>
</evidence>
<gene>
    <name evidence="9" type="ORF">L596_015946</name>
</gene>
<name>A0A4U5NHJ6_STECR</name>
<dbReference type="GO" id="GO:0005886">
    <property type="term" value="C:plasma membrane"/>
    <property type="evidence" value="ECO:0007669"/>
    <property type="project" value="InterPro"/>
</dbReference>
<feature type="compositionally biased region" description="Basic and acidic residues" evidence="6">
    <location>
        <begin position="896"/>
        <end position="916"/>
    </location>
</feature>
<evidence type="ECO:0000256" key="4">
    <source>
        <dbReference type="ARBA" id="ARBA00022989"/>
    </source>
</evidence>
<feature type="region of interest" description="Disordered" evidence="6">
    <location>
        <begin position="732"/>
        <end position="777"/>
    </location>
</feature>
<accession>A0A4U5NHJ6</accession>
<dbReference type="InterPro" id="IPR038900">
    <property type="entry name" value="TMC"/>
</dbReference>
<feature type="transmembrane region" description="Helical" evidence="7">
    <location>
        <begin position="572"/>
        <end position="600"/>
    </location>
</feature>
<dbReference type="EMBL" id="AZBU02000004">
    <property type="protein sequence ID" value="TKR82183.1"/>
    <property type="molecule type" value="Genomic_DNA"/>
</dbReference>
<feature type="transmembrane region" description="Helical" evidence="7">
    <location>
        <begin position="328"/>
        <end position="349"/>
    </location>
</feature>
<evidence type="ECO:0000256" key="6">
    <source>
        <dbReference type="SAM" id="MobiDB-lite"/>
    </source>
</evidence>
<feature type="transmembrane region" description="Helical" evidence="7">
    <location>
        <begin position="518"/>
        <end position="538"/>
    </location>
</feature>
<evidence type="ECO:0000256" key="7">
    <source>
        <dbReference type="SAM" id="Phobius"/>
    </source>
</evidence>
<evidence type="ECO:0000313" key="10">
    <source>
        <dbReference type="Proteomes" id="UP000298663"/>
    </source>
</evidence>
<feature type="compositionally biased region" description="Basic and acidic residues" evidence="6">
    <location>
        <begin position="1000"/>
        <end position="1015"/>
    </location>
</feature>
<feature type="transmembrane region" description="Helical" evidence="7">
    <location>
        <begin position="687"/>
        <end position="706"/>
    </location>
</feature>
<reference evidence="9 10" key="2">
    <citation type="journal article" date="2019" name="G3 (Bethesda)">
        <title>Hybrid Assembly of the Genome of the Entomopathogenic Nematode Steinernema carpocapsae Identifies the X-Chromosome.</title>
        <authorList>
            <person name="Serra L."/>
            <person name="Macchietto M."/>
            <person name="Macias-Munoz A."/>
            <person name="McGill C.J."/>
            <person name="Rodriguez I.M."/>
            <person name="Rodriguez B."/>
            <person name="Murad R."/>
            <person name="Mortazavi A."/>
        </authorList>
    </citation>
    <scope>NUCLEOTIDE SEQUENCE [LARGE SCALE GENOMIC DNA]</scope>
    <source>
        <strain evidence="9 10">ALL</strain>
    </source>
</reference>
<evidence type="ECO:0000256" key="3">
    <source>
        <dbReference type="ARBA" id="ARBA00022692"/>
    </source>
</evidence>
<comment type="similarity">
    <text evidence="2">Belongs to the TMC family.</text>
</comment>
<feature type="transmembrane region" description="Helical" evidence="7">
    <location>
        <begin position="74"/>
        <end position="95"/>
    </location>
</feature>
<protein>
    <recommendedName>
        <fullName evidence="8">TMC domain-containing protein</fullName>
    </recommendedName>
</protein>
<keyword evidence="10" id="KW-1185">Reference proteome</keyword>
<keyword evidence="3 7" id="KW-0812">Transmembrane</keyword>
<dbReference type="PANTHER" id="PTHR23302">
    <property type="entry name" value="TRANSMEMBRANE CHANNEL-RELATED"/>
    <property type="match status" value="1"/>
</dbReference>
<dbReference type="InterPro" id="IPR012496">
    <property type="entry name" value="TMC_dom"/>
</dbReference>
<dbReference type="Pfam" id="PF07810">
    <property type="entry name" value="TMC"/>
    <property type="match status" value="1"/>
</dbReference>
<keyword evidence="5 7" id="KW-0472">Membrane</keyword>
<feature type="transmembrane region" description="Helical" evidence="7">
    <location>
        <begin position="161"/>
        <end position="183"/>
    </location>
</feature>
<dbReference type="Proteomes" id="UP000298663">
    <property type="component" value="Unassembled WGS sequence"/>
</dbReference>
<feature type="region of interest" description="Disordered" evidence="6">
    <location>
        <begin position="1062"/>
        <end position="1135"/>
    </location>
</feature>
<dbReference type="AlphaFoldDB" id="A0A4U5NHJ6"/>
<dbReference type="PANTHER" id="PTHR23302:SF65">
    <property type="entry name" value="TRANSMEMBRANE CHANNEL-LIKE PROTEIN 2"/>
    <property type="match status" value="1"/>
</dbReference>
<organism evidence="9 10">
    <name type="scientific">Steinernema carpocapsae</name>
    <name type="common">Entomopathogenic nematode</name>
    <dbReference type="NCBI Taxonomy" id="34508"/>
    <lineage>
        <taxon>Eukaryota</taxon>
        <taxon>Metazoa</taxon>
        <taxon>Ecdysozoa</taxon>
        <taxon>Nematoda</taxon>
        <taxon>Chromadorea</taxon>
        <taxon>Rhabditida</taxon>
        <taxon>Tylenchina</taxon>
        <taxon>Panagrolaimomorpha</taxon>
        <taxon>Strongyloidoidea</taxon>
        <taxon>Steinernematidae</taxon>
        <taxon>Steinernema</taxon>
    </lineage>
</organism>
<feature type="domain" description="TMC" evidence="8">
    <location>
        <begin position="501"/>
        <end position="616"/>
    </location>
</feature>
<evidence type="ECO:0000313" key="9">
    <source>
        <dbReference type="EMBL" id="TKR82183.1"/>
    </source>
</evidence>
<feature type="compositionally biased region" description="Basic and acidic residues" evidence="6">
    <location>
        <begin position="860"/>
        <end position="876"/>
    </location>
</feature>
<proteinExistence type="inferred from homology"/>
<feature type="transmembrane region" description="Helical" evidence="7">
    <location>
        <begin position="291"/>
        <end position="308"/>
    </location>
</feature>
<sequence>MKRKRRTLKVAQRHLQRQEAKVSRVHLYKVEAVRRFTVAARWLDNMKIYLIPWEAKIKRIESHFGSVVSSYFTFLRWVLGVNVTMTIIMLLFVIIPEWLADSRGDPNRFERTRHIKVMPEDVRARADELNTVWDFGGYFQYSLLFYGYYSSETYFGDTVQYRVPIAYFIVNLFVLGYSFFTILRKMAANARSSKLTGGKAEQYVFNWKTFAGWDYSIGNSETAGNFFMANVIKFREAIAEYNVNVKKKFVWVQVIVRIFANMIIFTLLALSVWAILAVGKITEKDTFIKQNAVSITVSFITLIFPNIFELIGKMEGYHPRFALRLQLARVLCLYIVNYYTLIVSLMFMLNKLEDEMKANEMTYHLAHGNGKPDSSSTWYDMGHERMARQILQEMQGGPNSLNDTHGFTTPLPETPSTTVMGSNFGPARFEGLKINLSPAPNNTVNRTTYQSVKVGKLGGWNTDTDSGYRETVELTFNTTTEPPTNPIYAQPRLAGNYDDLCWETLIGQEITKLVNMDLLMTIAAILVIDFFRGLWVRYCNTWWFWNLECTFPEYGEFKVAENVLHLVNNQGMIWLGLFFVPMLPALNNIKLIILMYIRGWAVMTCNVPARQIFRASRSSNFYLMLLLLMLFLCTLPVGYVIASKKPSKNCGPFGRQERFYSIITDVLQNNLNRNLVDAIKYMVSPGIVIPILLLLLLIIYFLFALVRGLREANTDLSNQLMHERTEEKKKIFELAGGGRRRHNGVGFGHGKSKHQHDSSDDESHGKPPRSLPVGDRRHFVPSLGSVNEVDNASEDEYGAPPAAPLPGSSGHPLAKVKLNWKENFLVCIGLADPKKLKAKKLLEEDLEASKDSEEFQQVPQEEHELTAYDDRSKTRSSDSTQRSGESDENVNMGERTPLREKSTSARNSWRADDRSFRSKSSRSSFEAEEDGKQSTGTNWLEAPTPARRAVSVQERYRLTPIVTPDHAASTAQLSPRRTQEISVDQDLARRSNVNLLQTSEEGRDATRPPTEENSFRDPTPIAHGLIEDPRFEYANPYSSYAAAMISPLMSDDEQTFVSAEAQTPLTQTPRPVRPPKFRISSSPPRRRISGYAQGGETTGTDSDTSANRQFVLRVTQPPGAKEKASKTSQCQQTTV</sequence>
<dbReference type="OrthoDB" id="5831905at2759"/>
<evidence type="ECO:0000259" key="8">
    <source>
        <dbReference type="Pfam" id="PF07810"/>
    </source>
</evidence>
<evidence type="ECO:0000256" key="1">
    <source>
        <dbReference type="ARBA" id="ARBA00004141"/>
    </source>
</evidence>
<comment type="subcellular location">
    <subcellularLocation>
        <location evidence="1">Membrane</location>
        <topology evidence="1">Multi-pass membrane protein</topology>
    </subcellularLocation>
</comment>
<dbReference type="GO" id="GO:0008381">
    <property type="term" value="F:mechanosensitive monoatomic ion channel activity"/>
    <property type="evidence" value="ECO:0007669"/>
    <property type="project" value="TreeGrafter"/>
</dbReference>
<feature type="transmembrane region" description="Helical" evidence="7">
    <location>
        <begin position="621"/>
        <end position="642"/>
    </location>
</feature>
<feature type="compositionally biased region" description="Basic and acidic residues" evidence="6">
    <location>
        <begin position="755"/>
        <end position="765"/>
    </location>
</feature>
<dbReference type="STRING" id="34508.A0A4U5NHJ6"/>
<feature type="compositionally biased region" description="Polar residues" evidence="6">
    <location>
        <begin position="1126"/>
        <end position="1135"/>
    </location>
</feature>
<feature type="region of interest" description="Disordered" evidence="6">
    <location>
        <begin position="996"/>
        <end position="1020"/>
    </location>
</feature>
<keyword evidence="4 7" id="KW-1133">Transmembrane helix</keyword>
<reference evidence="9 10" key="1">
    <citation type="journal article" date="2015" name="Genome Biol.">
        <title>Comparative genomics of Steinernema reveals deeply conserved gene regulatory networks.</title>
        <authorList>
            <person name="Dillman A.R."/>
            <person name="Macchietto M."/>
            <person name="Porter C.F."/>
            <person name="Rogers A."/>
            <person name="Williams B."/>
            <person name="Antoshechkin I."/>
            <person name="Lee M.M."/>
            <person name="Goodwin Z."/>
            <person name="Lu X."/>
            <person name="Lewis E.E."/>
            <person name="Goodrich-Blair H."/>
            <person name="Stock S.P."/>
            <person name="Adams B.J."/>
            <person name="Sternberg P.W."/>
            <person name="Mortazavi A."/>
        </authorList>
    </citation>
    <scope>NUCLEOTIDE SEQUENCE [LARGE SCALE GENOMIC DNA]</scope>
    <source>
        <strain evidence="9 10">ALL</strain>
    </source>
</reference>
<feature type="region of interest" description="Disordered" evidence="6">
    <location>
        <begin position="847"/>
        <end position="950"/>
    </location>
</feature>